<dbReference type="PANTHER" id="PTHR21666">
    <property type="entry name" value="PEPTIDASE-RELATED"/>
    <property type="match status" value="1"/>
</dbReference>
<dbReference type="PATRIC" id="fig|1150625.3.peg.2815"/>
<dbReference type="Proteomes" id="UP000074108">
    <property type="component" value="Unassembled WGS sequence"/>
</dbReference>
<feature type="chain" id="PRO_5007549680" evidence="3">
    <location>
        <begin position="29"/>
        <end position="444"/>
    </location>
</feature>
<name>A0A147K5Y4_9BACI</name>
<dbReference type="InterPro" id="IPR057309">
    <property type="entry name" value="PcsB_CC"/>
</dbReference>
<dbReference type="SUPFAM" id="SSF90257">
    <property type="entry name" value="Myosin rod fragments"/>
    <property type="match status" value="1"/>
</dbReference>
<proteinExistence type="predicted"/>
<feature type="compositionally biased region" description="Basic and acidic residues" evidence="2">
    <location>
        <begin position="34"/>
        <end position="66"/>
    </location>
</feature>
<feature type="signal peptide" evidence="3">
    <location>
        <begin position="1"/>
        <end position="28"/>
    </location>
</feature>
<dbReference type="InterPro" id="IPR050570">
    <property type="entry name" value="Cell_wall_metabolism_enzyme"/>
</dbReference>
<evidence type="ECO:0000259" key="4">
    <source>
        <dbReference type="Pfam" id="PF01551"/>
    </source>
</evidence>
<feature type="domain" description="M23ase beta-sheet core" evidence="4">
    <location>
        <begin position="335"/>
        <end position="427"/>
    </location>
</feature>
<dbReference type="STRING" id="1150625.Q75_13370"/>
<feature type="region of interest" description="Disordered" evidence="2">
    <location>
        <begin position="33"/>
        <end position="66"/>
    </location>
</feature>
<dbReference type="Gene3D" id="2.70.70.10">
    <property type="entry name" value="Glucose Permease (Domain IIA)"/>
    <property type="match status" value="1"/>
</dbReference>
<feature type="region of interest" description="Disordered" evidence="2">
    <location>
        <begin position="276"/>
        <end position="309"/>
    </location>
</feature>
<dbReference type="RefSeq" id="WP_059351639.1">
    <property type="nucleotide sequence ID" value="NZ_LDYG01000042.1"/>
</dbReference>
<dbReference type="Gene3D" id="6.10.250.3150">
    <property type="match status" value="1"/>
</dbReference>
<dbReference type="GO" id="GO:0004222">
    <property type="term" value="F:metalloendopeptidase activity"/>
    <property type="evidence" value="ECO:0007669"/>
    <property type="project" value="TreeGrafter"/>
</dbReference>
<dbReference type="InterPro" id="IPR011055">
    <property type="entry name" value="Dup_hybrid_motif"/>
</dbReference>
<evidence type="ECO:0000313" key="6">
    <source>
        <dbReference type="EMBL" id="KUP05237.1"/>
    </source>
</evidence>
<dbReference type="EMBL" id="LDYG01000042">
    <property type="protein sequence ID" value="KUP05237.1"/>
    <property type="molecule type" value="Genomic_DNA"/>
</dbReference>
<evidence type="ECO:0000256" key="3">
    <source>
        <dbReference type="SAM" id="SignalP"/>
    </source>
</evidence>
<organism evidence="6 7">
    <name type="scientific">Bacillus coahuilensis p1.1.43</name>
    <dbReference type="NCBI Taxonomy" id="1150625"/>
    <lineage>
        <taxon>Bacteria</taxon>
        <taxon>Bacillati</taxon>
        <taxon>Bacillota</taxon>
        <taxon>Bacilli</taxon>
        <taxon>Bacillales</taxon>
        <taxon>Bacillaceae</taxon>
        <taxon>Bacillus</taxon>
    </lineage>
</organism>
<keyword evidence="7" id="KW-1185">Reference proteome</keyword>
<gene>
    <name evidence="6" type="ORF">Q75_13370</name>
</gene>
<evidence type="ECO:0000256" key="2">
    <source>
        <dbReference type="SAM" id="MobiDB-lite"/>
    </source>
</evidence>
<evidence type="ECO:0000259" key="5">
    <source>
        <dbReference type="Pfam" id="PF24568"/>
    </source>
</evidence>
<evidence type="ECO:0000256" key="1">
    <source>
        <dbReference type="ARBA" id="ARBA00022729"/>
    </source>
</evidence>
<comment type="caution">
    <text evidence="6">The sequence shown here is derived from an EMBL/GenBank/DDBJ whole genome shotgun (WGS) entry which is preliminary data.</text>
</comment>
<feature type="domain" description="Peptidoglycan hydrolase PcsB coiled-coil" evidence="5">
    <location>
        <begin position="109"/>
        <end position="183"/>
    </location>
</feature>
<evidence type="ECO:0000313" key="7">
    <source>
        <dbReference type="Proteomes" id="UP000074108"/>
    </source>
</evidence>
<dbReference type="AlphaFoldDB" id="A0A147K5Y4"/>
<dbReference type="Pfam" id="PF01551">
    <property type="entry name" value="Peptidase_M23"/>
    <property type="match status" value="1"/>
</dbReference>
<accession>A0A147K5Y4</accession>
<protein>
    <submittedName>
        <fullName evidence="6">Peptidase M23</fullName>
    </submittedName>
</protein>
<dbReference type="PANTHER" id="PTHR21666:SF270">
    <property type="entry name" value="MUREIN HYDROLASE ACTIVATOR ENVC"/>
    <property type="match status" value="1"/>
</dbReference>
<sequence length="444" mass="48344">MKVNSFKSLLLASVLAVGSLSMVPTKYAEGSISDLKDEKKQVEEEKKEVESQISEKENKISENQSKQEDLVAQINSLDKQITDTNTKIEEKNAEIEETNKEIEKLKAEIEVLKVKIAERDALLKERARSVQQNGGSASYIDVLLGSKSFSDFITRVTAVNTLVNADKQILEDQQRDKESLEEKQKEVEAKLKQLEEAKANLEALKAELDGKKKEKDALITELRAQEAELEVEKSELEQHAHDLHEMSAEIASQIQAAEEKAAKLAKEAAEKKAREAEAAKKAAASQGSGSGSSSSSGGGGTVSTPSVSSGNWTRPAAGYVSSEYGARTLNGRADFHDGIDIAKSGSVPIVAAADGVVSKAYYSNSYGNTIFISHYINGTEYTTVYAHMSSYQVSNFQTVSKGQVIGYMGNTGASYGQHLHFELYIGGWTPSHSNAVNPRNYISF</sequence>
<dbReference type="OrthoDB" id="9805070at2"/>
<dbReference type="CDD" id="cd12797">
    <property type="entry name" value="M23_peptidase"/>
    <property type="match status" value="1"/>
</dbReference>
<dbReference type="InterPro" id="IPR016047">
    <property type="entry name" value="M23ase_b-sheet_dom"/>
</dbReference>
<dbReference type="Pfam" id="PF24568">
    <property type="entry name" value="CC_PcsB"/>
    <property type="match status" value="1"/>
</dbReference>
<reference evidence="6 7" key="1">
    <citation type="journal article" date="2016" name="Front. Microbiol.">
        <title>Microevolution Analysis of Bacillus coahuilensis Unveils Differences in Phosphorus Acquisition Strategies and Their Regulation.</title>
        <authorList>
            <person name="Gomez-Lunar Z."/>
            <person name="Hernandez-Gonzalez I."/>
            <person name="Rodriguez-Torres M.D."/>
            <person name="Souza V."/>
            <person name="Olmedo-Alvarez G."/>
        </authorList>
    </citation>
    <scope>NUCLEOTIDE SEQUENCE [LARGE SCALE GENOMIC DNA]</scope>
    <source>
        <strain evidence="7">p1.1.43</strain>
    </source>
</reference>
<keyword evidence="1 3" id="KW-0732">Signal</keyword>
<feature type="compositionally biased region" description="Low complexity" evidence="2">
    <location>
        <begin position="281"/>
        <end position="295"/>
    </location>
</feature>
<dbReference type="SUPFAM" id="SSF51261">
    <property type="entry name" value="Duplicated hybrid motif"/>
    <property type="match status" value="1"/>
</dbReference>